<proteinExistence type="predicted"/>
<evidence type="ECO:0000313" key="3">
    <source>
        <dbReference type="EMBL" id="RYR37282.1"/>
    </source>
</evidence>
<keyword evidence="1" id="KW-0732">Signal</keyword>
<reference evidence="3 4" key="1">
    <citation type="submission" date="2019-01" db="EMBL/GenBank/DDBJ databases">
        <title>Sequencing of cultivated peanut Arachis hypogaea provides insights into genome evolution and oil improvement.</title>
        <authorList>
            <person name="Chen X."/>
        </authorList>
    </citation>
    <scope>NUCLEOTIDE SEQUENCE [LARGE SCALE GENOMIC DNA]</scope>
    <source>
        <strain evidence="4">cv. Fuhuasheng</strain>
        <tissue evidence="3">Leaves</tissue>
    </source>
</reference>
<feature type="chain" id="PRO_5019303977" description="Glycosyl hydrolase family 95 N-terminal domain-containing protein" evidence="1">
    <location>
        <begin position="30"/>
        <end position="138"/>
    </location>
</feature>
<dbReference type="Pfam" id="PF14498">
    <property type="entry name" value="Glyco_hyd_65N_2"/>
    <property type="match status" value="1"/>
</dbReference>
<dbReference type="InterPro" id="IPR027414">
    <property type="entry name" value="GH95_N_dom"/>
</dbReference>
<dbReference type="PANTHER" id="PTHR31084">
    <property type="entry name" value="ALPHA-L-FUCOSIDASE 2"/>
    <property type="match status" value="1"/>
</dbReference>
<organism evidence="3 4">
    <name type="scientific">Arachis hypogaea</name>
    <name type="common">Peanut</name>
    <dbReference type="NCBI Taxonomy" id="3818"/>
    <lineage>
        <taxon>Eukaryota</taxon>
        <taxon>Viridiplantae</taxon>
        <taxon>Streptophyta</taxon>
        <taxon>Embryophyta</taxon>
        <taxon>Tracheophyta</taxon>
        <taxon>Spermatophyta</taxon>
        <taxon>Magnoliopsida</taxon>
        <taxon>eudicotyledons</taxon>
        <taxon>Gunneridae</taxon>
        <taxon>Pentapetalae</taxon>
        <taxon>rosids</taxon>
        <taxon>fabids</taxon>
        <taxon>Fabales</taxon>
        <taxon>Fabaceae</taxon>
        <taxon>Papilionoideae</taxon>
        <taxon>50 kb inversion clade</taxon>
        <taxon>dalbergioids sensu lato</taxon>
        <taxon>Dalbergieae</taxon>
        <taxon>Pterocarpus clade</taxon>
        <taxon>Arachis</taxon>
    </lineage>
</organism>
<feature type="domain" description="Glycosyl hydrolase family 95 N-terminal" evidence="2">
    <location>
        <begin position="52"/>
        <end position="129"/>
    </location>
</feature>
<feature type="signal peptide" evidence="1">
    <location>
        <begin position="1"/>
        <end position="29"/>
    </location>
</feature>
<protein>
    <recommendedName>
        <fullName evidence="2">Glycosyl hydrolase family 95 N-terminal domain-containing protein</fullName>
    </recommendedName>
</protein>
<sequence>MTSIEDQSSVVARLLLFLLLAFNVPLTHSSSLTENGEWNMEDDVPLKVTFCEGATHWTDAIPIGNGRLGAMIWGDVSSELIQLNEDTLWTGTPGNYTDSTAPAALAEVRKLVDNRNYSGATEEALKLSGGPGAVCTML</sequence>
<gene>
    <name evidence="3" type="ORF">Ahy_A09g042192</name>
</gene>
<dbReference type="PANTHER" id="PTHR31084:SF0">
    <property type="entry name" value="ALPHA-L-FUCOSIDASE 2"/>
    <property type="match status" value="1"/>
</dbReference>
<evidence type="ECO:0000256" key="1">
    <source>
        <dbReference type="SAM" id="SignalP"/>
    </source>
</evidence>
<dbReference type="GO" id="GO:0004560">
    <property type="term" value="F:alpha-L-fucosidase activity"/>
    <property type="evidence" value="ECO:0007669"/>
    <property type="project" value="TreeGrafter"/>
</dbReference>
<evidence type="ECO:0000259" key="2">
    <source>
        <dbReference type="Pfam" id="PF14498"/>
    </source>
</evidence>
<keyword evidence="4" id="KW-1185">Reference proteome</keyword>
<name>A0A445BF18_ARAHY</name>
<dbReference type="EMBL" id="SDMP01000009">
    <property type="protein sequence ID" value="RYR37282.1"/>
    <property type="molecule type" value="Genomic_DNA"/>
</dbReference>
<dbReference type="AlphaFoldDB" id="A0A445BF18"/>
<dbReference type="Proteomes" id="UP000289738">
    <property type="component" value="Chromosome A09"/>
</dbReference>
<evidence type="ECO:0000313" key="4">
    <source>
        <dbReference type="Proteomes" id="UP000289738"/>
    </source>
</evidence>
<comment type="caution">
    <text evidence="3">The sequence shown here is derived from an EMBL/GenBank/DDBJ whole genome shotgun (WGS) entry which is preliminary data.</text>
</comment>
<accession>A0A445BF18</accession>
<dbReference type="Gene3D" id="2.70.98.50">
    <property type="entry name" value="putative glycoside hydrolase family protein from bacillus halodurans"/>
    <property type="match status" value="1"/>
</dbReference>